<comment type="caution">
    <text evidence="1">The sequence shown here is derived from an EMBL/GenBank/DDBJ whole genome shotgun (WGS) entry which is preliminary data.</text>
</comment>
<dbReference type="AlphaFoldDB" id="A0AAD7MHH5"/>
<evidence type="ECO:0000313" key="1">
    <source>
        <dbReference type="EMBL" id="KAJ7717685.1"/>
    </source>
</evidence>
<accession>A0AAD7MHH5</accession>
<keyword evidence="2" id="KW-1185">Reference proteome</keyword>
<dbReference type="Proteomes" id="UP001215598">
    <property type="component" value="Unassembled WGS sequence"/>
</dbReference>
<dbReference type="EMBL" id="JARKIB010000274">
    <property type="protein sequence ID" value="KAJ7717685.1"/>
    <property type="molecule type" value="Genomic_DNA"/>
</dbReference>
<organism evidence="1 2">
    <name type="scientific">Mycena metata</name>
    <dbReference type="NCBI Taxonomy" id="1033252"/>
    <lineage>
        <taxon>Eukaryota</taxon>
        <taxon>Fungi</taxon>
        <taxon>Dikarya</taxon>
        <taxon>Basidiomycota</taxon>
        <taxon>Agaricomycotina</taxon>
        <taxon>Agaricomycetes</taxon>
        <taxon>Agaricomycetidae</taxon>
        <taxon>Agaricales</taxon>
        <taxon>Marasmiineae</taxon>
        <taxon>Mycenaceae</taxon>
        <taxon>Mycena</taxon>
    </lineage>
</organism>
<gene>
    <name evidence="1" type="ORF">B0H16DRAFT_1610672</name>
</gene>
<name>A0AAD7MHH5_9AGAR</name>
<proteinExistence type="predicted"/>
<sequence length="302" mass="34031">MDGTARPPMDRIEVPMLDADSRRLLDVFDFTTVADTLGVSVQRIKDALSATVMKRTAVEFTTGTLLIKQIEKEHLSQRGQTLLESFKSHRDYIQDLIWPGNDRQCRFLVDMALFPAVVEAQRLQNTSPITFDLDGTNRRGQVYKRLIIVQDYEFPAEKGEDRLEVRIDNMILLVPEDSHAVMKQGIAPLINRQGFNLLAIVQAQSPVDWGEARMRLAAQCVAILKHTGRDFFPAALTSGRIWIFCIAVNDGKGITLYESLPLGWTYSDWSDGMIVATLVELLRNPFAPSPVLKLEHQSPYSA</sequence>
<evidence type="ECO:0000313" key="2">
    <source>
        <dbReference type="Proteomes" id="UP001215598"/>
    </source>
</evidence>
<reference evidence="1" key="1">
    <citation type="submission" date="2023-03" db="EMBL/GenBank/DDBJ databases">
        <title>Massive genome expansion in bonnet fungi (Mycena s.s.) driven by repeated elements and novel gene families across ecological guilds.</title>
        <authorList>
            <consortium name="Lawrence Berkeley National Laboratory"/>
            <person name="Harder C.B."/>
            <person name="Miyauchi S."/>
            <person name="Viragh M."/>
            <person name="Kuo A."/>
            <person name="Thoen E."/>
            <person name="Andreopoulos B."/>
            <person name="Lu D."/>
            <person name="Skrede I."/>
            <person name="Drula E."/>
            <person name="Henrissat B."/>
            <person name="Morin E."/>
            <person name="Kohler A."/>
            <person name="Barry K."/>
            <person name="LaButti K."/>
            <person name="Morin E."/>
            <person name="Salamov A."/>
            <person name="Lipzen A."/>
            <person name="Mereny Z."/>
            <person name="Hegedus B."/>
            <person name="Baldrian P."/>
            <person name="Stursova M."/>
            <person name="Weitz H."/>
            <person name="Taylor A."/>
            <person name="Grigoriev I.V."/>
            <person name="Nagy L.G."/>
            <person name="Martin F."/>
            <person name="Kauserud H."/>
        </authorList>
    </citation>
    <scope>NUCLEOTIDE SEQUENCE</scope>
    <source>
        <strain evidence="1">CBHHK182m</strain>
    </source>
</reference>
<protein>
    <submittedName>
        <fullName evidence="1">Uncharacterized protein</fullName>
    </submittedName>
</protein>